<evidence type="ECO:0000256" key="2">
    <source>
        <dbReference type="ARBA" id="ARBA00022630"/>
    </source>
</evidence>
<dbReference type="InterPro" id="IPR036188">
    <property type="entry name" value="FAD/NAD-bd_sf"/>
</dbReference>
<dbReference type="RefSeq" id="WP_110318676.1">
    <property type="nucleotide sequence ID" value="NZ_QJJU01000020.1"/>
</dbReference>
<dbReference type="InterPro" id="IPR003953">
    <property type="entry name" value="FAD-dep_OxRdtase_2_FAD-bd"/>
</dbReference>
<organism evidence="6 7">
    <name type="scientific">Mycolicibacterium moriokaense</name>
    <dbReference type="NCBI Taxonomy" id="39691"/>
    <lineage>
        <taxon>Bacteria</taxon>
        <taxon>Bacillati</taxon>
        <taxon>Actinomycetota</taxon>
        <taxon>Actinomycetes</taxon>
        <taxon>Mycobacteriales</taxon>
        <taxon>Mycobacteriaceae</taxon>
        <taxon>Mycolicibacterium</taxon>
    </lineage>
</organism>
<accession>A0A318HDD5</accession>
<evidence type="ECO:0000256" key="4">
    <source>
        <dbReference type="ARBA" id="ARBA00023002"/>
    </source>
</evidence>
<protein>
    <submittedName>
        <fullName evidence="6">Choline dehydrogenase-like flavoprotein</fullName>
    </submittedName>
</protein>
<dbReference type="Proteomes" id="UP000247781">
    <property type="component" value="Unassembled WGS sequence"/>
</dbReference>
<proteinExistence type="inferred from homology"/>
<evidence type="ECO:0000313" key="6">
    <source>
        <dbReference type="EMBL" id="PXX04271.1"/>
    </source>
</evidence>
<dbReference type="Pfam" id="PF05199">
    <property type="entry name" value="GMC_oxred_C"/>
    <property type="match status" value="1"/>
</dbReference>
<sequence length="653" mass="69201">MPIEFTTLQRQTMTAIVDTFVASVPREDDPDGFYAAKGSDVGADAAAEQYLLTHLPEAQRAGMLQLIDGVGLFEFKDQPQAAREEILANVAAISPEAAGGIAALNQLSVLFAYSLPGPDGHNPLWAGMGYPGPVQNPPQDARKTLEVITVSGETTLEADVVVVGSGSGGGVAAAALAEAGKRVIILEAGSYCNESDFVQSEVAAYQNLFLRGGFFPSADGMVSIAAGSTVGGGSTVNWSNSLLTPDTVRACWANAGLEDVDTPAFDEHLQAVFERIQCNDKVATQNGPHERLSDGASKLGYSYRVATLNIDPERYDPNLIGYSGMGDQTGAKQGTLRTYLQDASDAGAKLLPNVWVNRILTHDGAAVGVEATYTDPETQQTSHVVIHAPSVVAAAGSLETPGLLLRSGIGGPAVGAELRLHPASLVSGVYDEPQDPWYGPAMAGVMNEFAECNKGYGYLIECVQHLPGLFTTVVPWLDGASHKELTRKYRYRADWVFIVKDRGAGTVTIDENGQSTFWYPFTDDLDRHHFREAAATSIRMHEAAGAQQIFLAGQPFAPWQRGDDLEAFISTVDQLPIGPGGTPVFSAHQMCSAKLGSDPQTSVAKPNGELHDVTGVWIADASGMPSCSGVNPMVSTMALARRTAMNMLAPEGT</sequence>
<keyword evidence="2" id="KW-0285">Flavoprotein</keyword>
<dbReference type="Pfam" id="PF00732">
    <property type="entry name" value="GMC_oxred_N"/>
    <property type="match status" value="1"/>
</dbReference>
<dbReference type="Gene3D" id="3.50.50.60">
    <property type="entry name" value="FAD/NAD(P)-binding domain"/>
    <property type="match status" value="2"/>
</dbReference>
<evidence type="ECO:0000313" key="7">
    <source>
        <dbReference type="Proteomes" id="UP000247781"/>
    </source>
</evidence>
<comment type="caution">
    <text evidence="6">The sequence shown here is derived from an EMBL/GenBank/DDBJ whole genome shotgun (WGS) entry which is preliminary data.</text>
</comment>
<name>A0A318HDD5_9MYCO</name>
<dbReference type="GO" id="GO:0046577">
    <property type="term" value="F:long-chain-alcohol oxidase activity"/>
    <property type="evidence" value="ECO:0007669"/>
    <property type="project" value="UniProtKB-EC"/>
</dbReference>
<evidence type="ECO:0000256" key="1">
    <source>
        <dbReference type="ARBA" id="ARBA00010790"/>
    </source>
</evidence>
<dbReference type="Pfam" id="PF00890">
    <property type="entry name" value="FAD_binding_2"/>
    <property type="match status" value="1"/>
</dbReference>
<dbReference type="AlphaFoldDB" id="A0A318HDD5"/>
<dbReference type="GO" id="GO:0016020">
    <property type="term" value="C:membrane"/>
    <property type="evidence" value="ECO:0007669"/>
    <property type="project" value="UniProtKB-SubCell"/>
</dbReference>
<dbReference type="InterPro" id="IPR000172">
    <property type="entry name" value="GMC_OxRdtase_N"/>
</dbReference>
<reference evidence="7" key="1">
    <citation type="submission" date="2018-05" db="EMBL/GenBank/DDBJ databases">
        <authorList>
            <person name="Deangelis K."/>
            <person name="Huntemann M."/>
            <person name="Clum A."/>
            <person name="Pillay M."/>
            <person name="Palaniappan K."/>
            <person name="Varghese N."/>
            <person name="Mikhailova N."/>
            <person name="Stamatis D."/>
            <person name="Reddy T."/>
            <person name="Daum C."/>
            <person name="Shapiro N."/>
            <person name="Ivanova N."/>
            <person name="Kyrpides N."/>
            <person name="Woyke T."/>
        </authorList>
    </citation>
    <scope>NUCLEOTIDE SEQUENCE [LARGE SCALE GENOMIC DNA]</scope>
    <source>
        <strain evidence="7">GAS496</strain>
    </source>
</reference>
<dbReference type="PROSITE" id="PS00624">
    <property type="entry name" value="GMC_OXRED_2"/>
    <property type="match status" value="1"/>
</dbReference>
<dbReference type="SUPFAM" id="SSF51905">
    <property type="entry name" value="FAD/NAD(P)-binding domain"/>
    <property type="match status" value="1"/>
</dbReference>
<dbReference type="GO" id="GO:0050660">
    <property type="term" value="F:flavin adenine dinucleotide binding"/>
    <property type="evidence" value="ECO:0007669"/>
    <property type="project" value="InterPro"/>
</dbReference>
<evidence type="ECO:0000256" key="3">
    <source>
        <dbReference type="ARBA" id="ARBA00022827"/>
    </source>
</evidence>
<gene>
    <name evidence="6" type="ORF">C8E89_1209</name>
</gene>
<dbReference type="EMBL" id="QJJU01000020">
    <property type="protein sequence ID" value="PXX04271.1"/>
    <property type="molecule type" value="Genomic_DNA"/>
</dbReference>
<dbReference type="InterPro" id="IPR007867">
    <property type="entry name" value="GMC_OxRtase_C"/>
</dbReference>
<dbReference type="PANTHER" id="PTHR46056">
    <property type="entry name" value="LONG-CHAIN-ALCOHOL OXIDASE"/>
    <property type="match status" value="1"/>
</dbReference>
<keyword evidence="3" id="KW-0274">FAD</keyword>
<comment type="similarity">
    <text evidence="1">Belongs to the GMC oxidoreductase family.</text>
</comment>
<keyword evidence="7" id="KW-1185">Reference proteome</keyword>
<reference evidence="6 7" key="2">
    <citation type="submission" date="2018-06" db="EMBL/GenBank/DDBJ databases">
        <title>Sequencing of bacterial isolates from soil warming experiment in Harvard Forest, Massachusetts, USA.</title>
        <authorList>
            <person name="Deangelis K.PhD."/>
        </authorList>
    </citation>
    <scope>NUCLEOTIDE SEQUENCE [LARGE SCALE GENOMIC DNA]</scope>
    <source>
        <strain evidence="6 7">GAS496</strain>
    </source>
</reference>
<keyword evidence="4" id="KW-0560">Oxidoreductase</keyword>
<evidence type="ECO:0000259" key="5">
    <source>
        <dbReference type="PROSITE" id="PS00624"/>
    </source>
</evidence>
<dbReference type="PANTHER" id="PTHR46056:SF12">
    <property type="entry name" value="LONG-CHAIN-ALCOHOL OXIDASE"/>
    <property type="match status" value="1"/>
</dbReference>
<feature type="domain" description="Glucose-methanol-choline oxidoreductase N-terminal" evidence="5">
    <location>
        <begin position="396"/>
        <end position="410"/>
    </location>
</feature>
<dbReference type="OrthoDB" id="9798604at2"/>